<dbReference type="AlphaFoldDB" id="A0A061SD96"/>
<sequence>CLSRGPVPEHAPRPPADLVHAASSPSWNPSQSSPLPLALVPEAIPSTFPSSSADSMMMKRAAPGFSGRA</sequence>
<organism evidence="2">
    <name type="scientific">Tetraselmis sp. GSL018</name>
    <dbReference type="NCBI Taxonomy" id="582737"/>
    <lineage>
        <taxon>Eukaryota</taxon>
        <taxon>Viridiplantae</taxon>
        <taxon>Chlorophyta</taxon>
        <taxon>core chlorophytes</taxon>
        <taxon>Chlorodendrophyceae</taxon>
        <taxon>Chlorodendrales</taxon>
        <taxon>Chlorodendraceae</taxon>
        <taxon>Tetraselmis</taxon>
    </lineage>
</organism>
<name>A0A061SD96_9CHLO</name>
<reference evidence="2" key="1">
    <citation type="submission" date="2014-05" db="EMBL/GenBank/DDBJ databases">
        <title>The transcriptome of the halophilic microalga Tetraselmis sp. GSL018 isolated from the Great Salt Lake, Utah.</title>
        <authorList>
            <person name="Jinkerson R.E."/>
            <person name="D'Adamo S."/>
            <person name="Posewitz M.C."/>
        </authorList>
    </citation>
    <scope>NUCLEOTIDE SEQUENCE</scope>
    <source>
        <strain evidence="2">GSL018</strain>
    </source>
</reference>
<protein>
    <submittedName>
        <fullName evidence="2">Uncharacterized protein</fullName>
    </submittedName>
</protein>
<feature type="non-terminal residue" evidence="2">
    <location>
        <position position="69"/>
    </location>
</feature>
<feature type="region of interest" description="Disordered" evidence="1">
    <location>
        <begin position="1"/>
        <end position="69"/>
    </location>
</feature>
<dbReference type="EMBL" id="GBEZ01002822">
    <property type="protein sequence ID" value="JAC82268.1"/>
    <property type="molecule type" value="Transcribed_RNA"/>
</dbReference>
<feature type="non-terminal residue" evidence="2">
    <location>
        <position position="1"/>
    </location>
</feature>
<gene>
    <name evidence="2" type="ORF">TSPGSL018_6107</name>
</gene>
<accession>A0A061SD96</accession>
<proteinExistence type="predicted"/>
<evidence type="ECO:0000313" key="2">
    <source>
        <dbReference type="EMBL" id="JAC82268.1"/>
    </source>
</evidence>
<feature type="compositionally biased region" description="Low complexity" evidence="1">
    <location>
        <begin position="23"/>
        <end position="36"/>
    </location>
</feature>
<evidence type="ECO:0000256" key="1">
    <source>
        <dbReference type="SAM" id="MobiDB-lite"/>
    </source>
</evidence>